<proteinExistence type="predicted"/>
<organism evidence="2">
    <name type="scientific">Opuntia streptacantha</name>
    <name type="common">Prickly pear cactus</name>
    <name type="synonym">Opuntia cardona</name>
    <dbReference type="NCBI Taxonomy" id="393608"/>
    <lineage>
        <taxon>Eukaryota</taxon>
        <taxon>Viridiplantae</taxon>
        <taxon>Streptophyta</taxon>
        <taxon>Embryophyta</taxon>
        <taxon>Tracheophyta</taxon>
        <taxon>Spermatophyta</taxon>
        <taxon>Magnoliopsida</taxon>
        <taxon>eudicotyledons</taxon>
        <taxon>Gunneridae</taxon>
        <taxon>Pentapetalae</taxon>
        <taxon>Caryophyllales</taxon>
        <taxon>Cactineae</taxon>
        <taxon>Cactaceae</taxon>
        <taxon>Opuntioideae</taxon>
        <taxon>Opuntia</taxon>
    </lineage>
</organism>
<sequence>MTIRLSTRKSESTDILLSLVMLCSSARRNFPLSSSSLCTRFFHSTAIFSACASLAKISSFSFFDASTCRFESRRSCESLEHSSRAIDNSPSKRSFASISA</sequence>
<accession>A0A7C9AKW1</accession>
<reference evidence="2" key="2">
    <citation type="submission" date="2020-07" db="EMBL/GenBank/DDBJ databases">
        <authorList>
            <person name="Vera ALvarez R."/>
            <person name="Arias-Moreno D.M."/>
            <person name="Jimenez-Jacinto V."/>
            <person name="Jimenez-Bremont J.F."/>
            <person name="Swaminathan K."/>
            <person name="Moose S.P."/>
            <person name="Guerrero-Gonzalez M.L."/>
            <person name="Marino-Ramirez L."/>
            <person name="Landsman D."/>
            <person name="Rodriguez-Kessler M."/>
            <person name="Delgado-Sanchez P."/>
        </authorList>
    </citation>
    <scope>NUCLEOTIDE SEQUENCE</scope>
    <source>
        <tissue evidence="2">Cladode</tissue>
    </source>
</reference>
<evidence type="ECO:0000256" key="1">
    <source>
        <dbReference type="SAM" id="MobiDB-lite"/>
    </source>
</evidence>
<evidence type="ECO:0000313" key="2">
    <source>
        <dbReference type="EMBL" id="MBA4669091.1"/>
    </source>
</evidence>
<feature type="compositionally biased region" description="Polar residues" evidence="1">
    <location>
        <begin position="85"/>
        <end position="100"/>
    </location>
</feature>
<feature type="region of interest" description="Disordered" evidence="1">
    <location>
        <begin position="80"/>
        <end position="100"/>
    </location>
</feature>
<protein>
    <submittedName>
        <fullName evidence="2">Uncharacterized protein</fullName>
    </submittedName>
</protein>
<dbReference type="EMBL" id="GISG01242289">
    <property type="protein sequence ID" value="MBA4669091.1"/>
    <property type="molecule type" value="Transcribed_RNA"/>
</dbReference>
<dbReference type="AlphaFoldDB" id="A0A7C9AKW1"/>
<name>A0A7C9AKW1_OPUST</name>
<reference evidence="2" key="1">
    <citation type="journal article" date="2013" name="J. Plant Res.">
        <title>Effect of fungi and light on seed germination of three Opuntia species from semiarid lands of central Mexico.</title>
        <authorList>
            <person name="Delgado-Sanchez P."/>
            <person name="Jimenez-Bremont J.F."/>
            <person name="Guerrero-Gonzalez Mde L."/>
            <person name="Flores J."/>
        </authorList>
    </citation>
    <scope>NUCLEOTIDE SEQUENCE</scope>
    <source>
        <tissue evidence="2">Cladode</tissue>
    </source>
</reference>